<keyword evidence="3" id="KW-1185">Reference proteome</keyword>
<reference evidence="2 3" key="1">
    <citation type="submission" date="2020-12" db="EMBL/GenBank/DDBJ databases">
        <title>Metabolic potential, ecology and presence of endohyphal bacteria is reflected in genomic diversity of Mucoromycotina.</title>
        <authorList>
            <person name="Muszewska A."/>
            <person name="Okrasinska A."/>
            <person name="Steczkiewicz K."/>
            <person name="Drgas O."/>
            <person name="Orlowska M."/>
            <person name="Perlinska-Lenart U."/>
            <person name="Aleksandrzak-Piekarczyk T."/>
            <person name="Szatraj K."/>
            <person name="Zielenkiewicz U."/>
            <person name="Pilsyk S."/>
            <person name="Malc E."/>
            <person name="Mieczkowski P."/>
            <person name="Kruszewska J.S."/>
            <person name="Biernat P."/>
            <person name="Pawlowska J."/>
        </authorList>
    </citation>
    <scope>NUCLEOTIDE SEQUENCE [LARGE SCALE GENOMIC DNA]</scope>
    <source>
        <strain evidence="2 3">CBS 142.35</strain>
    </source>
</reference>
<dbReference type="PANTHER" id="PTHR46579">
    <property type="entry name" value="F5/8 TYPE C DOMAIN-CONTAINING PROTEIN-RELATED"/>
    <property type="match status" value="1"/>
</dbReference>
<organism evidence="2 3">
    <name type="scientific">Circinella minor</name>
    <dbReference type="NCBI Taxonomy" id="1195481"/>
    <lineage>
        <taxon>Eukaryota</taxon>
        <taxon>Fungi</taxon>
        <taxon>Fungi incertae sedis</taxon>
        <taxon>Mucoromycota</taxon>
        <taxon>Mucoromycotina</taxon>
        <taxon>Mucoromycetes</taxon>
        <taxon>Mucorales</taxon>
        <taxon>Lichtheimiaceae</taxon>
        <taxon>Circinella</taxon>
    </lineage>
</organism>
<dbReference type="PANTHER" id="PTHR46579:SF2">
    <property type="entry name" value="C2H2-TYPE DOMAIN-CONTAINING PROTEIN"/>
    <property type="match status" value="1"/>
</dbReference>
<dbReference type="EMBL" id="JAEPRB010000921">
    <property type="protein sequence ID" value="KAG2210427.1"/>
    <property type="molecule type" value="Genomic_DNA"/>
</dbReference>
<evidence type="ECO:0000256" key="1">
    <source>
        <dbReference type="SAM" id="MobiDB-lite"/>
    </source>
</evidence>
<dbReference type="AlphaFoldDB" id="A0A8H7V9F5"/>
<gene>
    <name evidence="2" type="ORF">INT45_001414</name>
</gene>
<feature type="compositionally biased region" description="Basic and acidic residues" evidence="1">
    <location>
        <begin position="46"/>
        <end position="56"/>
    </location>
</feature>
<dbReference type="Pfam" id="PF02992">
    <property type="entry name" value="Transposase_21"/>
    <property type="match status" value="1"/>
</dbReference>
<comment type="caution">
    <text evidence="2">The sequence shown here is derived from an EMBL/GenBank/DDBJ whole genome shotgun (WGS) entry which is preliminary data.</text>
</comment>
<feature type="region of interest" description="Disordered" evidence="1">
    <location>
        <begin position="46"/>
        <end position="66"/>
    </location>
</feature>
<dbReference type="OrthoDB" id="2382535at2759"/>
<evidence type="ECO:0000313" key="3">
    <source>
        <dbReference type="Proteomes" id="UP000646827"/>
    </source>
</evidence>
<name>A0A8H7V9F5_9FUNG</name>
<proteinExistence type="predicted"/>
<sequence length="929" mass="106336">MSPTPPKHRAPKGTKICPCSNCRYLKGLAAFQKMCTVQNHMKEERKRLLGSRRETTEQEMPPSPSRLADTVEMEFNDEDDVISVANMLPAFEVEFENDHADLLDDNHGISNMEVDEEPVAVFLILFRVYFHITDKVTSILIRFFNMVLIAFDCIYRFSTTPDTIKNHLNFDSLTNNLTYYAVCPKCHALFNHESPIPSYCTTEQFPYHPLQSKRACCNTDFTVSIPQEFVYNSLEASLERIVKRPGYMDLAKSWRNSDVPSDMLFDIYDGNVWNKFTKLDTFSPNEHLVLFTLNIDWFEPFHNANYSCGAIYLTINNLPQSKRFKKENVILVGVMPGPSASHTTELNNYLAPLVDKLIMLYDHGIQILDSVTGSSILIRAALMMVACDMPAARKTCGFTSPVSRRGCYKCDRTFVVDNNTNRVNFSGGYNVENYQWQNKNDVVTHAAKWMTATTNKDRIEIERNYGTRWSELHRLSYFDAARFTIIDAMHNLLLGTPKRMFNDWVDDGDLTREDLHRMKQTAEGLILPVDFDMISPDRIAGGLSGLKAAEWKSWVLVYSPFLLQNHLDDKKFQHWMKLVSACRILLKPSITFDEVNNTHSYLVEFCKEYETIYGSSKVTPNIHAHCHIKECILDYGGVYSTWLFGFERYNGILGSIATNRKGAFERTFTKRFLEQTGASDYIHTFITPHIDSSQNDFLLGLANNMSTTAAVTRLNAIESFDIGEYICNSVSVNHSTGSEPLPPKTVPNFTSLPTTKLTNKHYEALVEFYKVAYGNENANHYLQQSLTSLNPVTPYAHIFKEVKIHGYKYRSAASQSVRGSYIQALYLEYGNDEPAAYSGQVQYYFCHDFSINGIKKRHTFAFVHWLDRHIGQQKFSAGDIETWKSTYEEFSWQCILPLSRVYSPVAIAKYKASNVERTIVIPLEQKVHA</sequence>
<dbReference type="Proteomes" id="UP000646827">
    <property type="component" value="Unassembled WGS sequence"/>
</dbReference>
<accession>A0A8H7V9F5</accession>
<evidence type="ECO:0000313" key="2">
    <source>
        <dbReference type="EMBL" id="KAG2210427.1"/>
    </source>
</evidence>
<dbReference type="InterPro" id="IPR004242">
    <property type="entry name" value="Transposase_21"/>
</dbReference>
<protein>
    <recommendedName>
        <fullName evidence="4">Transposase domain-containing protein</fullName>
    </recommendedName>
</protein>
<evidence type="ECO:0008006" key="4">
    <source>
        <dbReference type="Google" id="ProtNLM"/>
    </source>
</evidence>